<feature type="signal peptide" evidence="2">
    <location>
        <begin position="1"/>
        <end position="19"/>
    </location>
</feature>
<keyword evidence="1" id="KW-1015">Disulfide bond</keyword>
<dbReference type="InterPro" id="IPR018378">
    <property type="entry name" value="C-type_lectin_CS"/>
</dbReference>
<evidence type="ECO:0000256" key="1">
    <source>
        <dbReference type="ARBA" id="ARBA00023157"/>
    </source>
</evidence>
<dbReference type="InterPro" id="IPR016186">
    <property type="entry name" value="C-type_lectin-like/link_sf"/>
</dbReference>
<accession>A0A8S3ZFS2</accession>
<dbReference type="AlphaFoldDB" id="A0A8S3ZFS2"/>
<keyword evidence="5" id="KW-1185">Reference proteome</keyword>
<evidence type="ECO:0000256" key="2">
    <source>
        <dbReference type="SAM" id="SignalP"/>
    </source>
</evidence>
<dbReference type="InterPro" id="IPR001304">
    <property type="entry name" value="C-type_lectin-like"/>
</dbReference>
<name>A0A8S3ZFS2_9EUPU</name>
<reference evidence="4" key="1">
    <citation type="submission" date="2021-04" db="EMBL/GenBank/DDBJ databases">
        <authorList>
            <consortium name="Molecular Ecology Group"/>
        </authorList>
    </citation>
    <scope>NUCLEOTIDE SEQUENCE</scope>
</reference>
<evidence type="ECO:0000313" key="5">
    <source>
        <dbReference type="Proteomes" id="UP000678393"/>
    </source>
</evidence>
<dbReference type="Proteomes" id="UP000678393">
    <property type="component" value="Unassembled WGS sequence"/>
</dbReference>
<dbReference type="PROSITE" id="PS00615">
    <property type="entry name" value="C_TYPE_LECTIN_1"/>
    <property type="match status" value="1"/>
</dbReference>
<proteinExistence type="predicted"/>
<dbReference type="PROSITE" id="PS50041">
    <property type="entry name" value="C_TYPE_LECTIN_2"/>
    <property type="match status" value="1"/>
</dbReference>
<dbReference type="Gene3D" id="3.10.100.10">
    <property type="entry name" value="Mannose-Binding Protein A, subunit A"/>
    <property type="match status" value="1"/>
</dbReference>
<feature type="non-terminal residue" evidence="4">
    <location>
        <position position="1"/>
    </location>
</feature>
<gene>
    <name evidence="4" type="ORF">CUNI_LOCUS13815</name>
</gene>
<dbReference type="Pfam" id="PF00059">
    <property type="entry name" value="Lectin_C"/>
    <property type="match status" value="1"/>
</dbReference>
<dbReference type="EMBL" id="CAJHNH020003000">
    <property type="protein sequence ID" value="CAG5128257.1"/>
    <property type="molecule type" value="Genomic_DNA"/>
</dbReference>
<protein>
    <recommendedName>
        <fullName evidence="3">C-type lectin domain-containing protein</fullName>
    </recommendedName>
</protein>
<dbReference type="InterPro" id="IPR016187">
    <property type="entry name" value="CTDL_fold"/>
</dbReference>
<organism evidence="4 5">
    <name type="scientific">Candidula unifasciata</name>
    <dbReference type="NCBI Taxonomy" id="100452"/>
    <lineage>
        <taxon>Eukaryota</taxon>
        <taxon>Metazoa</taxon>
        <taxon>Spiralia</taxon>
        <taxon>Lophotrochozoa</taxon>
        <taxon>Mollusca</taxon>
        <taxon>Gastropoda</taxon>
        <taxon>Heterobranchia</taxon>
        <taxon>Euthyneura</taxon>
        <taxon>Panpulmonata</taxon>
        <taxon>Eupulmonata</taxon>
        <taxon>Stylommatophora</taxon>
        <taxon>Helicina</taxon>
        <taxon>Helicoidea</taxon>
        <taxon>Geomitridae</taxon>
        <taxon>Candidula</taxon>
    </lineage>
</organism>
<comment type="caution">
    <text evidence="4">The sequence shown here is derived from an EMBL/GenBank/DDBJ whole genome shotgun (WGS) entry which is preliminary data.</text>
</comment>
<feature type="domain" description="C-type lectin" evidence="3">
    <location>
        <begin position="17"/>
        <end position="83"/>
    </location>
</feature>
<evidence type="ECO:0000259" key="3">
    <source>
        <dbReference type="PROSITE" id="PS50041"/>
    </source>
</evidence>
<dbReference type="SUPFAM" id="SSF56436">
    <property type="entry name" value="C-type lectin-like"/>
    <property type="match status" value="1"/>
</dbReference>
<sequence>FSFLNVFCFCFCLAGSIWTGGNDLMVEGDWRWINNMARISPFTNCVCVFFFFSTDEHCLELRYNRGYKWNDIDCGENNVFICETQ</sequence>
<keyword evidence="2" id="KW-0732">Signal</keyword>
<feature type="chain" id="PRO_5035928766" description="C-type lectin domain-containing protein" evidence="2">
    <location>
        <begin position="20"/>
        <end position="85"/>
    </location>
</feature>
<dbReference type="CDD" id="cd00037">
    <property type="entry name" value="CLECT"/>
    <property type="match status" value="1"/>
</dbReference>
<evidence type="ECO:0000313" key="4">
    <source>
        <dbReference type="EMBL" id="CAG5128257.1"/>
    </source>
</evidence>
<dbReference type="OrthoDB" id="6082236at2759"/>